<accession>A0A087UTT8</accession>
<feature type="compositionally biased region" description="Basic and acidic residues" evidence="1">
    <location>
        <begin position="52"/>
        <end position="64"/>
    </location>
</feature>
<dbReference type="Proteomes" id="UP000054359">
    <property type="component" value="Unassembled WGS sequence"/>
</dbReference>
<evidence type="ECO:0000256" key="1">
    <source>
        <dbReference type="SAM" id="MobiDB-lite"/>
    </source>
</evidence>
<evidence type="ECO:0000313" key="3">
    <source>
        <dbReference type="Proteomes" id="UP000054359"/>
    </source>
</evidence>
<gene>
    <name evidence="2" type="ORF">X975_21325</name>
</gene>
<keyword evidence="3" id="KW-1185">Reference proteome</keyword>
<feature type="non-terminal residue" evidence="2">
    <location>
        <position position="72"/>
    </location>
</feature>
<name>A0A087UTT8_STEMI</name>
<proteinExistence type="predicted"/>
<sequence>MDTDISYPESDIDELSEEHTFVSDYPEFSERNDEDSSSQNDFLSPVEESEESLLHSDSASDERSSLGWTSSQ</sequence>
<dbReference type="EMBL" id="KK121580">
    <property type="protein sequence ID" value="KFM80777.1"/>
    <property type="molecule type" value="Genomic_DNA"/>
</dbReference>
<reference evidence="2 3" key="1">
    <citation type="submission" date="2013-11" db="EMBL/GenBank/DDBJ databases">
        <title>Genome sequencing of Stegodyphus mimosarum.</title>
        <authorList>
            <person name="Bechsgaard J."/>
        </authorList>
    </citation>
    <scope>NUCLEOTIDE SEQUENCE [LARGE SCALE GENOMIC DNA]</scope>
</reference>
<evidence type="ECO:0000313" key="2">
    <source>
        <dbReference type="EMBL" id="KFM80777.1"/>
    </source>
</evidence>
<dbReference type="AlphaFoldDB" id="A0A087UTT8"/>
<protein>
    <submittedName>
        <fullName evidence="2">Uncharacterized protein</fullName>
    </submittedName>
</protein>
<organism evidence="2 3">
    <name type="scientific">Stegodyphus mimosarum</name>
    <name type="common">African social velvet spider</name>
    <dbReference type="NCBI Taxonomy" id="407821"/>
    <lineage>
        <taxon>Eukaryota</taxon>
        <taxon>Metazoa</taxon>
        <taxon>Ecdysozoa</taxon>
        <taxon>Arthropoda</taxon>
        <taxon>Chelicerata</taxon>
        <taxon>Arachnida</taxon>
        <taxon>Araneae</taxon>
        <taxon>Araneomorphae</taxon>
        <taxon>Entelegynae</taxon>
        <taxon>Eresoidea</taxon>
        <taxon>Eresidae</taxon>
        <taxon>Stegodyphus</taxon>
    </lineage>
</organism>
<feature type="region of interest" description="Disordered" evidence="1">
    <location>
        <begin position="1"/>
        <end position="72"/>
    </location>
</feature>